<dbReference type="InterPro" id="IPR000237">
    <property type="entry name" value="GRIP_dom"/>
</dbReference>
<feature type="coiled-coil region" evidence="5">
    <location>
        <begin position="108"/>
        <end position="135"/>
    </location>
</feature>
<dbReference type="SMART" id="SM00755">
    <property type="entry name" value="Grip"/>
    <property type="match status" value="1"/>
</dbReference>
<feature type="coiled-coil region" evidence="5">
    <location>
        <begin position="608"/>
        <end position="681"/>
    </location>
</feature>
<accession>A0ABR0ACR8</accession>
<reference evidence="8 9" key="1">
    <citation type="journal article" date="2023" name="Nucleic Acids Res.">
        <title>The hologenome of Daphnia magna reveals possible DNA methylation and microbiome-mediated evolution of the host genome.</title>
        <authorList>
            <person name="Chaturvedi A."/>
            <person name="Li X."/>
            <person name="Dhandapani V."/>
            <person name="Marshall H."/>
            <person name="Kissane S."/>
            <person name="Cuenca-Cambronero M."/>
            <person name="Asole G."/>
            <person name="Calvet F."/>
            <person name="Ruiz-Romero M."/>
            <person name="Marangio P."/>
            <person name="Guigo R."/>
            <person name="Rago D."/>
            <person name="Mirbahai L."/>
            <person name="Eastwood N."/>
            <person name="Colbourne J.K."/>
            <person name="Zhou J."/>
            <person name="Mallon E."/>
            <person name="Orsini L."/>
        </authorList>
    </citation>
    <scope>NUCLEOTIDE SEQUENCE [LARGE SCALE GENOMIC DNA]</scope>
    <source>
        <strain evidence="8">LRV0_1</strain>
    </source>
</reference>
<feature type="region of interest" description="Disordered" evidence="6">
    <location>
        <begin position="756"/>
        <end position="781"/>
    </location>
</feature>
<dbReference type="PANTHER" id="PTHR18902:SF25">
    <property type="entry name" value="GRIP AND COILED-COIL DOMAIN-CONTAINING PROTEIN 2"/>
    <property type="match status" value="1"/>
</dbReference>
<keyword evidence="4 5" id="KW-0175">Coiled coil</keyword>
<evidence type="ECO:0000256" key="3">
    <source>
        <dbReference type="ARBA" id="ARBA00022553"/>
    </source>
</evidence>
<sequence length="946" mass="109100">MEDSIGKPNNGNKKVALEELDRDELLKRCKSYLTLAQRAKQAKDEAQQRESYLLDKISNLEGQASQLVTQEKHSASRDQHDHTDCQGFSLTLQISDLESQLKLRNEEKTLLLSQSEDMEAKLKTLEESYEQQKNGFVEELNKMNDVLKQRGETITRLEEKCQINEKEFKVKTETFLQLVAEKERKIELLESEGNKFETQSEILSTSTVSKAEEIHRMKDVEDSLEDRYNKLKMLAVRMKRKIAEQNNQLHDKENQLALLRVDEKNRNISNNPLNLQAAQKEIDRLNDELDAKKSELNVMKKDCENSIQELANSRQRAEEFKNEASVLKTTVANLEISKNALEKSIQEHKLLYDDCRKENESEKILRVELSKECDRFKSEIKQLSCTVDELNKKNQAVKQESKKQSLLELELTDYEKSVSDLNAQLDAMKKELVSKQNFVDQLTEEKSGLQIQIQLLEQQVATEQQRGAELKMTLDAIQLQLDSCQSELLQQRTEIRHVIARAESKENEVDNLKLQLSTVNTELHKVQTGSAILIETLRKQLVALEESAATEKVTRDNLHLELSELRAEYDNYKIRATSVLKKQKTEANPASLSSKEAVNVLNTDQVEREMLQRVVEALKTKIAEIESQLVFSQSEVSNLRSEKERNAVTQTSAIETMRQRLERAESEIEIIKREHQEQVSRLQSDNQLLASLHREQMDGLKLRHNQEILKLQNNLDEIAFESARLQKVVTNYQAQRTVSPIIKGDQRRDDYVMVERERGEGSEDGNVTHRQREDTENDSRKPIPLELLLSSQLASEDTVVFPNESVMISYEQHRESLAIVEKRCKHLAALLAESEANEARFSQLADALKEEIRRAERSEERQKHIENLEYLKNVVLKIVLIFSPFQFVTLPRGEERSRLVPVLTTLLRLSPLEVQEVHRTFSRQSADGVVRPIGWGGVFNYFAPNQ</sequence>
<evidence type="ECO:0000256" key="1">
    <source>
        <dbReference type="ARBA" id="ARBA00004496"/>
    </source>
</evidence>
<keyword evidence="3" id="KW-0597">Phosphoprotein</keyword>
<dbReference type="Gene3D" id="1.10.287.1490">
    <property type="match status" value="2"/>
</dbReference>
<proteinExistence type="predicted"/>
<evidence type="ECO:0000256" key="2">
    <source>
        <dbReference type="ARBA" id="ARBA00022490"/>
    </source>
</evidence>
<keyword evidence="9" id="KW-1185">Reference proteome</keyword>
<protein>
    <recommendedName>
        <fullName evidence="7">GRIP domain-containing protein</fullName>
    </recommendedName>
</protein>
<evidence type="ECO:0000313" key="8">
    <source>
        <dbReference type="EMBL" id="KAK4022889.1"/>
    </source>
</evidence>
<comment type="caution">
    <text evidence="8">The sequence shown here is derived from an EMBL/GenBank/DDBJ whole genome shotgun (WGS) entry which is preliminary data.</text>
</comment>
<gene>
    <name evidence="8" type="ORF">OUZ56_008333</name>
</gene>
<dbReference type="EMBL" id="JAOYFB010000037">
    <property type="protein sequence ID" value="KAK4022889.1"/>
    <property type="molecule type" value="Genomic_DNA"/>
</dbReference>
<feature type="domain" description="GRIP" evidence="7">
    <location>
        <begin position="861"/>
        <end position="920"/>
    </location>
</feature>
<dbReference type="InterPro" id="IPR051841">
    <property type="entry name" value="MT-Golgi_org_protein"/>
</dbReference>
<evidence type="ECO:0000313" key="9">
    <source>
        <dbReference type="Proteomes" id="UP001234178"/>
    </source>
</evidence>
<name>A0ABR0ACR8_9CRUS</name>
<evidence type="ECO:0000256" key="5">
    <source>
        <dbReference type="SAM" id="Coils"/>
    </source>
</evidence>
<dbReference type="PROSITE" id="PS50913">
    <property type="entry name" value="GRIP"/>
    <property type="match status" value="1"/>
</dbReference>
<organism evidence="8 9">
    <name type="scientific">Daphnia magna</name>
    <dbReference type="NCBI Taxonomy" id="35525"/>
    <lineage>
        <taxon>Eukaryota</taxon>
        <taxon>Metazoa</taxon>
        <taxon>Ecdysozoa</taxon>
        <taxon>Arthropoda</taxon>
        <taxon>Crustacea</taxon>
        <taxon>Branchiopoda</taxon>
        <taxon>Diplostraca</taxon>
        <taxon>Cladocera</taxon>
        <taxon>Anomopoda</taxon>
        <taxon>Daphniidae</taxon>
        <taxon>Daphnia</taxon>
    </lineage>
</organism>
<feature type="coiled-coil region" evidence="5">
    <location>
        <begin position="831"/>
        <end position="868"/>
    </location>
</feature>
<feature type="coiled-coil region" evidence="5">
    <location>
        <begin position="179"/>
        <end position="582"/>
    </location>
</feature>
<dbReference type="Proteomes" id="UP001234178">
    <property type="component" value="Unassembled WGS sequence"/>
</dbReference>
<evidence type="ECO:0000256" key="4">
    <source>
        <dbReference type="ARBA" id="ARBA00023054"/>
    </source>
</evidence>
<dbReference type="PANTHER" id="PTHR18902">
    <property type="entry name" value="NUCLEAR MITOTIC APPARATUS PROTEIN 1-RELATED"/>
    <property type="match status" value="1"/>
</dbReference>
<dbReference type="Pfam" id="PF01465">
    <property type="entry name" value="GRIP"/>
    <property type="match status" value="1"/>
</dbReference>
<keyword evidence="2" id="KW-0963">Cytoplasm</keyword>
<evidence type="ECO:0000256" key="6">
    <source>
        <dbReference type="SAM" id="MobiDB-lite"/>
    </source>
</evidence>
<comment type="subcellular location">
    <subcellularLocation>
        <location evidence="1">Cytoplasm</location>
    </subcellularLocation>
</comment>
<evidence type="ECO:0000259" key="7">
    <source>
        <dbReference type="PROSITE" id="PS50913"/>
    </source>
</evidence>